<dbReference type="PANTHER" id="PTHR39173:SF1">
    <property type="entry name" value="ACETYLTRANSFERASE"/>
    <property type="match status" value="1"/>
</dbReference>
<proteinExistence type="predicted"/>
<protein>
    <submittedName>
        <fullName evidence="2">GNAT family N-acetyltransferase</fullName>
    </submittedName>
</protein>
<dbReference type="PANTHER" id="PTHR39173">
    <property type="entry name" value="ACETYLTRANSFERASE"/>
    <property type="match status" value="1"/>
</dbReference>
<name>A0ABV6MU95_9PSEU</name>
<gene>
    <name evidence="2" type="ORF">ACFFH7_20315</name>
</gene>
<dbReference type="RefSeq" id="WP_273935344.1">
    <property type="nucleotide sequence ID" value="NZ_CP097263.1"/>
</dbReference>
<evidence type="ECO:0000313" key="3">
    <source>
        <dbReference type="Proteomes" id="UP001589810"/>
    </source>
</evidence>
<keyword evidence="3" id="KW-1185">Reference proteome</keyword>
<accession>A0ABV6MU95</accession>
<dbReference type="InterPro" id="IPR000182">
    <property type="entry name" value="GNAT_dom"/>
</dbReference>
<comment type="caution">
    <text evidence="2">The sequence shown here is derived from an EMBL/GenBank/DDBJ whole genome shotgun (WGS) entry which is preliminary data.</text>
</comment>
<dbReference type="Gene3D" id="3.40.630.30">
    <property type="match status" value="1"/>
</dbReference>
<dbReference type="Proteomes" id="UP001589810">
    <property type="component" value="Unassembled WGS sequence"/>
</dbReference>
<dbReference type="CDD" id="cd04301">
    <property type="entry name" value="NAT_SF"/>
    <property type="match status" value="1"/>
</dbReference>
<dbReference type="EMBL" id="JBHLUD010000007">
    <property type="protein sequence ID" value="MFC0543859.1"/>
    <property type="molecule type" value="Genomic_DNA"/>
</dbReference>
<sequence>MPELTAPGILMQPSFAEAMAEFQAEGRGQGHDQSMVGDEIRDGRWAEAETFPAFLASLQTASATALKVPSTTWWWCEGDTYLARIAIRHELTERLRRKGGHIGFDVRPTARRQGHGTAMLKAALPKARELGLQHVLITCDEDNLGSRGVIEANGGVLEFAGDGIRRYWVTT</sequence>
<organism evidence="2 3">
    <name type="scientific">Kutzneria chonburiensis</name>
    <dbReference type="NCBI Taxonomy" id="1483604"/>
    <lineage>
        <taxon>Bacteria</taxon>
        <taxon>Bacillati</taxon>
        <taxon>Actinomycetota</taxon>
        <taxon>Actinomycetes</taxon>
        <taxon>Pseudonocardiales</taxon>
        <taxon>Pseudonocardiaceae</taxon>
        <taxon>Kutzneria</taxon>
    </lineage>
</organism>
<dbReference type="Pfam" id="PF00583">
    <property type="entry name" value="Acetyltransf_1"/>
    <property type="match status" value="1"/>
</dbReference>
<dbReference type="PROSITE" id="PS51186">
    <property type="entry name" value="GNAT"/>
    <property type="match status" value="1"/>
</dbReference>
<dbReference type="InterPro" id="IPR016181">
    <property type="entry name" value="Acyl_CoA_acyltransferase"/>
</dbReference>
<dbReference type="SUPFAM" id="SSF55729">
    <property type="entry name" value="Acyl-CoA N-acyltransferases (Nat)"/>
    <property type="match status" value="1"/>
</dbReference>
<reference evidence="2 3" key="1">
    <citation type="submission" date="2024-09" db="EMBL/GenBank/DDBJ databases">
        <authorList>
            <person name="Sun Q."/>
            <person name="Mori K."/>
        </authorList>
    </citation>
    <scope>NUCLEOTIDE SEQUENCE [LARGE SCALE GENOMIC DNA]</scope>
    <source>
        <strain evidence="2 3">TBRC 1432</strain>
    </source>
</reference>
<evidence type="ECO:0000313" key="2">
    <source>
        <dbReference type="EMBL" id="MFC0543859.1"/>
    </source>
</evidence>
<evidence type="ECO:0000259" key="1">
    <source>
        <dbReference type="PROSITE" id="PS51186"/>
    </source>
</evidence>
<feature type="domain" description="N-acetyltransferase" evidence="1">
    <location>
        <begin position="38"/>
        <end position="171"/>
    </location>
</feature>